<sequence>MAYTLYLADIPSLRYSLLPALIIDRKNRNFRILFKIRITINESEKHEKAVLQQAHGEARVTPLNKLLT</sequence>
<reference evidence="1" key="1">
    <citation type="submission" date="2018-06" db="EMBL/GenBank/DDBJ databases">
        <authorList>
            <person name="Zhirakovskaya E."/>
        </authorList>
    </citation>
    <scope>NUCLEOTIDE SEQUENCE</scope>
</reference>
<evidence type="ECO:0000313" key="1">
    <source>
        <dbReference type="EMBL" id="VAW54192.1"/>
    </source>
</evidence>
<dbReference type="AlphaFoldDB" id="A0A3B0WSU8"/>
<accession>A0A3B0WSU8</accession>
<dbReference type="EMBL" id="UOFE01000038">
    <property type="protein sequence ID" value="VAW54192.1"/>
    <property type="molecule type" value="Genomic_DNA"/>
</dbReference>
<name>A0A3B0WSU8_9ZZZZ</name>
<gene>
    <name evidence="1" type="ORF">MNBD_GAMMA05-1545</name>
</gene>
<protein>
    <submittedName>
        <fullName evidence="1">Uncharacterized protein</fullName>
    </submittedName>
</protein>
<proteinExistence type="predicted"/>
<organism evidence="1">
    <name type="scientific">hydrothermal vent metagenome</name>
    <dbReference type="NCBI Taxonomy" id="652676"/>
    <lineage>
        <taxon>unclassified sequences</taxon>
        <taxon>metagenomes</taxon>
        <taxon>ecological metagenomes</taxon>
    </lineage>
</organism>